<dbReference type="RefSeq" id="WP_084663189.1">
    <property type="nucleotide sequence ID" value="NZ_LT838272.1"/>
</dbReference>
<feature type="transmembrane region" description="Helical" evidence="5">
    <location>
        <begin position="27"/>
        <end position="57"/>
    </location>
</feature>
<evidence type="ECO:0000256" key="5">
    <source>
        <dbReference type="SAM" id="Phobius"/>
    </source>
</evidence>
<dbReference type="Proteomes" id="UP000192569">
    <property type="component" value="Chromosome I"/>
</dbReference>
<keyword evidence="3 5" id="KW-1133">Transmembrane helix</keyword>
<feature type="transmembrane region" description="Helical" evidence="5">
    <location>
        <begin position="238"/>
        <end position="260"/>
    </location>
</feature>
<evidence type="ECO:0000256" key="3">
    <source>
        <dbReference type="ARBA" id="ARBA00022989"/>
    </source>
</evidence>
<keyword evidence="2 5" id="KW-0812">Transmembrane</keyword>
<organism evidence="6 7">
    <name type="scientific">Thermanaeromonas toyohensis ToBE</name>
    <dbReference type="NCBI Taxonomy" id="698762"/>
    <lineage>
        <taxon>Bacteria</taxon>
        <taxon>Bacillati</taxon>
        <taxon>Bacillota</taxon>
        <taxon>Clostridia</taxon>
        <taxon>Neomoorellales</taxon>
        <taxon>Neomoorellaceae</taxon>
        <taxon>Thermanaeromonas</taxon>
    </lineage>
</organism>
<dbReference type="GO" id="GO:0005886">
    <property type="term" value="C:plasma membrane"/>
    <property type="evidence" value="ECO:0007669"/>
    <property type="project" value="TreeGrafter"/>
</dbReference>
<evidence type="ECO:0000313" key="7">
    <source>
        <dbReference type="Proteomes" id="UP000192569"/>
    </source>
</evidence>
<evidence type="ECO:0000256" key="2">
    <source>
        <dbReference type="ARBA" id="ARBA00022692"/>
    </source>
</evidence>
<name>A0A1W1V8L0_9FIRM</name>
<dbReference type="EMBL" id="LT838272">
    <property type="protein sequence ID" value="SMB89817.1"/>
    <property type="molecule type" value="Genomic_DNA"/>
</dbReference>
<feature type="transmembrane region" description="Helical" evidence="5">
    <location>
        <begin position="69"/>
        <end position="88"/>
    </location>
</feature>
<keyword evidence="7" id="KW-1185">Reference proteome</keyword>
<protein>
    <submittedName>
        <fullName evidence="6">Cobalt transport protein</fullName>
    </submittedName>
</protein>
<dbReference type="Pfam" id="PF02361">
    <property type="entry name" value="CbiQ"/>
    <property type="match status" value="1"/>
</dbReference>
<comment type="subcellular location">
    <subcellularLocation>
        <location evidence="1">Membrane</location>
        <topology evidence="1">Multi-pass membrane protein</topology>
    </subcellularLocation>
</comment>
<gene>
    <name evidence="6" type="ORF">SAMN00808754_0210</name>
</gene>
<sequence>MANIRVDFFQGGNSLVTRLDPRTKLLYVAWIFIMIIVFSHPLYQALTFCTILAMIIAGRLSWRQVFRSGRLGIYVGLFSWLLWMIFLHNTGRPLAKIPLLPWPITDLGFTYGLGVAFRIFSLFFAFIVVAMTTSPRDLIAGLYYLRLPFAFSFVIGIILRLIPHFLAEHATIVEAQKSRACEFDKGGLWTRFKKHTAYVIPLCLRSLKIVSDMSVAMESRAFDPNRPRTLINRPAFQTIDYILLAVMAVWLITAVTLRLHGYGGVIPGLL</sequence>
<dbReference type="OrthoDB" id="8635523at2"/>
<feature type="transmembrane region" description="Helical" evidence="5">
    <location>
        <begin position="108"/>
        <end position="131"/>
    </location>
</feature>
<keyword evidence="4 5" id="KW-0472">Membrane</keyword>
<dbReference type="AlphaFoldDB" id="A0A1W1V8L0"/>
<accession>A0A1W1V8L0</accession>
<evidence type="ECO:0000313" key="6">
    <source>
        <dbReference type="EMBL" id="SMB89817.1"/>
    </source>
</evidence>
<dbReference type="PANTHER" id="PTHR33514:SF13">
    <property type="entry name" value="PROTEIN ABCI12, CHLOROPLASTIC"/>
    <property type="match status" value="1"/>
</dbReference>
<dbReference type="STRING" id="698762.SAMN00808754_0210"/>
<dbReference type="PANTHER" id="PTHR33514">
    <property type="entry name" value="PROTEIN ABCI12, CHLOROPLASTIC"/>
    <property type="match status" value="1"/>
</dbReference>
<evidence type="ECO:0000256" key="1">
    <source>
        <dbReference type="ARBA" id="ARBA00004141"/>
    </source>
</evidence>
<proteinExistence type="predicted"/>
<feature type="transmembrane region" description="Helical" evidence="5">
    <location>
        <begin position="143"/>
        <end position="162"/>
    </location>
</feature>
<reference evidence="6 7" key="1">
    <citation type="submission" date="2017-04" db="EMBL/GenBank/DDBJ databases">
        <authorList>
            <person name="Afonso C.L."/>
            <person name="Miller P.J."/>
            <person name="Scott M.A."/>
            <person name="Spackman E."/>
            <person name="Goraichik I."/>
            <person name="Dimitrov K.M."/>
            <person name="Suarez D.L."/>
            <person name="Swayne D.E."/>
        </authorList>
    </citation>
    <scope>NUCLEOTIDE SEQUENCE [LARGE SCALE GENOMIC DNA]</scope>
    <source>
        <strain evidence="6 7">ToBE</strain>
    </source>
</reference>
<dbReference type="CDD" id="cd16914">
    <property type="entry name" value="EcfT"/>
    <property type="match status" value="1"/>
</dbReference>
<dbReference type="InterPro" id="IPR003339">
    <property type="entry name" value="ABC/ECF_trnsptr_transmembrane"/>
</dbReference>
<evidence type="ECO:0000256" key="4">
    <source>
        <dbReference type="ARBA" id="ARBA00023136"/>
    </source>
</evidence>